<name>A0ABU3AXT5_9ACTN</name>
<evidence type="ECO:0000313" key="2">
    <source>
        <dbReference type="EMBL" id="MDT0614992.1"/>
    </source>
</evidence>
<gene>
    <name evidence="2" type="ORF">RM812_33010</name>
</gene>
<feature type="region of interest" description="Disordered" evidence="1">
    <location>
        <begin position="75"/>
        <end position="101"/>
    </location>
</feature>
<dbReference type="EMBL" id="JAVRFH010000050">
    <property type="protein sequence ID" value="MDT0614992.1"/>
    <property type="molecule type" value="Genomic_DNA"/>
</dbReference>
<keyword evidence="3" id="KW-1185">Reference proteome</keyword>
<sequence length="213" mass="22307">MGKWFVAGHDLIATDALRAVEDLRLPLRLMSLGFGPDRSVVQMAAALTGWVPCPGCACVGTSAAHTCAVGAPVDDRPPAASEPGLEQTPGPVPPGPVAAPLAESGAAQGRLLPGADDPTWEAVPLHLRQQLRGPAHDLVSPARGPLAARENRTLLSAVRAASRMRMTGAHWIVLLTADRKSFGSPRSQRAELLYEVLEQVAVEQALRAGKATS</sequence>
<reference evidence="2" key="1">
    <citation type="submission" date="2024-05" db="EMBL/GenBank/DDBJ databases">
        <title>30 novel species of actinomycetes from the DSMZ collection.</title>
        <authorList>
            <person name="Nouioui I."/>
        </authorList>
    </citation>
    <scope>NUCLEOTIDE SEQUENCE</scope>
    <source>
        <strain evidence="2">DSM 40712</strain>
    </source>
</reference>
<dbReference type="RefSeq" id="WP_311581053.1">
    <property type="nucleotide sequence ID" value="NZ_JAVRFH010000050.1"/>
</dbReference>
<accession>A0ABU3AXT5</accession>
<proteinExistence type="predicted"/>
<dbReference type="Proteomes" id="UP001180724">
    <property type="component" value="Unassembled WGS sequence"/>
</dbReference>
<comment type="caution">
    <text evidence="2">The sequence shown here is derived from an EMBL/GenBank/DDBJ whole genome shotgun (WGS) entry which is preliminary data.</text>
</comment>
<organism evidence="2 3">
    <name type="scientific">Streptomyces lancefieldiae</name>
    <dbReference type="NCBI Taxonomy" id="3075520"/>
    <lineage>
        <taxon>Bacteria</taxon>
        <taxon>Bacillati</taxon>
        <taxon>Actinomycetota</taxon>
        <taxon>Actinomycetes</taxon>
        <taxon>Kitasatosporales</taxon>
        <taxon>Streptomycetaceae</taxon>
        <taxon>Streptomyces</taxon>
    </lineage>
</organism>
<protein>
    <submittedName>
        <fullName evidence="2">Uncharacterized protein</fullName>
    </submittedName>
</protein>
<evidence type="ECO:0000256" key="1">
    <source>
        <dbReference type="SAM" id="MobiDB-lite"/>
    </source>
</evidence>
<evidence type="ECO:0000313" key="3">
    <source>
        <dbReference type="Proteomes" id="UP001180724"/>
    </source>
</evidence>